<dbReference type="EMBL" id="WSES01000003">
    <property type="protein sequence ID" value="MVW60466.1"/>
    <property type="molecule type" value="Genomic_DNA"/>
</dbReference>
<gene>
    <name evidence="1" type="ORF">GPY61_11035</name>
</gene>
<dbReference type="RefSeq" id="WP_056127832.1">
    <property type="nucleotide sequence ID" value="NZ_WSES01000003.1"/>
</dbReference>
<sequence length="91" mass="10313">MFLDHPTITATNSQTEPDRIERLDRVYGYAMALADVDGNPGFVEKLTQIHDHKGTLIVFWHEPPTGAEREYWTRAWSSRVGDGTTAVVHEC</sequence>
<dbReference type="AlphaFoldDB" id="A0A7X3K7Z6"/>
<proteinExistence type="predicted"/>
<comment type="caution">
    <text evidence="1">The sequence shown here is derived from an EMBL/GenBank/DDBJ whole genome shotgun (WGS) entry which is preliminary data.</text>
</comment>
<evidence type="ECO:0000313" key="1">
    <source>
        <dbReference type="EMBL" id="MVW60466.1"/>
    </source>
</evidence>
<reference evidence="1 2" key="1">
    <citation type="submission" date="2019-12" db="EMBL/GenBank/DDBJ databases">
        <authorList>
            <person name="Li C."/>
            <person name="Zhao J."/>
        </authorList>
    </citation>
    <scope>NUCLEOTIDE SEQUENCE [LARGE SCALE GENOMIC DNA]</scope>
    <source>
        <strain evidence="1 2">NEAU-DD11</strain>
    </source>
</reference>
<protein>
    <submittedName>
        <fullName evidence="1">Uncharacterized protein</fullName>
    </submittedName>
</protein>
<dbReference type="Proteomes" id="UP000443353">
    <property type="component" value="Unassembled WGS sequence"/>
</dbReference>
<accession>A0A7X3K7Z6</accession>
<organism evidence="1 2">
    <name type="scientific">Massilia cellulosiltytica</name>
    <dbReference type="NCBI Taxonomy" id="2683234"/>
    <lineage>
        <taxon>Bacteria</taxon>
        <taxon>Pseudomonadati</taxon>
        <taxon>Pseudomonadota</taxon>
        <taxon>Betaproteobacteria</taxon>
        <taxon>Burkholderiales</taxon>
        <taxon>Oxalobacteraceae</taxon>
        <taxon>Telluria group</taxon>
        <taxon>Massilia</taxon>
    </lineage>
</organism>
<keyword evidence="2" id="KW-1185">Reference proteome</keyword>
<name>A0A7X3K7Z6_9BURK</name>
<evidence type="ECO:0000313" key="2">
    <source>
        <dbReference type="Proteomes" id="UP000443353"/>
    </source>
</evidence>